<dbReference type="GO" id="GO:0005524">
    <property type="term" value="F:ATP binding"/>
    <property type="evidence" value="ECO:0007669"/>
    <property type="project" value="UniProtKB-UniRule"/>
</dbReference>
<evidence type="ECO:0000256" key="2">
    <source>
        <dbReference type="ARBA" id="ARBA00022490"/>
    </source>
</evidence>
<keyword evidence="3 8" id="KW-0436">Ligase</keyword>
<dbReference type="KEGG" id="fli:Fleli_0007"/>
<evidence type="ECO:0000256" key="3">
    <source>
        <dbReference type="ARBA" id="ARBA00022598"/>
    </source>
</evidence>
<comment type="function">
    <text evidence="8">Ligates lysine onto the cytidine present at position 34 of the AUA codon-specific tRNA(Ile) that contains the anticodon CAU, in an ATP-dependent manner. Cytidine is converted to lysidine, thus changing the amino acid specificity of the tRNA from methionine to isoleucine.</text>
</comment>
<evidence type="ECO:0000256" key="7">
    <source>
        <dbReference type="ARBA" id="ARBA00048539"/>
    </source>
</evidence>
<dbReference type="GO" id="GO:0032267">
    <property type="term" value="F:tRNA(Ile)-lysidine synthase activity"/>
    <property type="evidence" value="ECO:0007669"/>
    <property type="project" value="UniProtKB-EC"/>
</dbReference>
<dbReference type="InterPro" id="IPR012796">
    <property type="entry name" value="Lysidine-tRNA-synth_C"/>
</dbReference>
<keyword evidence="4 8" id="KW-0819">tRNA processing</keyword>
<accession>I4AEY4</accession>
<dbReference type="SUPFAM" id="SSF52402">
    <property type="entry name" value="Adenine nucleotide alpha hydrolases-like"/>
    <property type="match status" value="1"/>
</dbReference>
<dbReference type="GO" id="GO:0006400">
    <property type="term" value="P:tRNA modification"/>
    <property type="evidence" value="ECO:0007669"/>
    <property type="project" value="UniProtKB-UniRule"/>
</dbReference>
<name>I4AEY4_BERLS</name>
<dbReference type="HAMAP" id="MF_01161">
    <property type="entry name" value="tRNA_Ile_lys_synt"/>
    <property type="match status" value="1"/>
</dbReference>
<evidence type="ECO:0000259" key="9">
    <source>
        <dbReference type="SMART" id="SM00977"/>
    </source>
</evidence>
<dbReference type="RefSeq" id="WP_014795988.1">
    <property type="nucleotide sequence ID" value="NC_018018.1"/>
</dbReference>
<gene>
    <name evidence="8" type="primary">tilS</name>
    <name evidence="10" type="ordered locus">Fleli_0007</name>
</gene>
<dbReference type="InterPro" id="IPR012094">
    <property type="entry name" value="tRNA_Ile_lys_synt"/>
</dbReference>
<dbReference type="eggNOG" id="COG0037">
    <property type="taxonomic scope" value="Bacteria"/>
</dbReference>
<keyword evidence="5 8" id="KW-0547">Nucleotide-binding</keyword>
<evidence type="ECO:0000313" key="10">
    <source>
        <dbReference type="EMBL" id="AFM02519.1"/>
    </source>
</evidence>
<evidence type="ECO:0000256" key="5">
    <source>
        <dbReference type="ARBA" id="ARBA00022741"/>
    </source>
</evidence>
<feature type="domain" description="Lysidine-tRNA(Ile) synthetase C-terminal" evidence="9">
    <location>
        <begin position="387"/>
        <end position="467"/>
    </location>
</feature>
<dbReference type="Pfam" id="PF01171">
    <property type="entry name" value="ATP_bind_3"/>
    <property type="match status" value="1"/>
</dbReference>
<reference evidence="11" key="1">
    <citation type="submission" date="2012-06" db="EMBL/GenBank/DDBJ databases">
        <title>The complete genome of Flexibacter litoralis DSM 6794.</title>
        <authorList>
            <person name="Lucas S."/>
            <person name="Copeland A."/>
            <person name="Lapidus A."/>
            <person name="Glavina del Rio T."/>
            <person name="Dalin E."/>
            <person name="Tice H."/>
            <person name="Bruce D."/>
            <person name="Goodwin L."/>
            <person name="Pitluck S."/>
            <person name="Peters L."/>
            <person name="Ovchinnikova G."/>
            <person name="Lu M."/>
            <person name="Kyrpides N."/>
            <person name="Mavromatis K."/>
            <person name="Ivanova N."/>
            <person name="Brettin T."/>
            <person name="Detter J.C."/>
            <person name="Han C."/>
            <person name="Larimer F."/>
            <person name="Land M."/>
            <person name="Hauser L."/>
            <person name="Markowitz V."/>
            <person name="Cheng J.-F."/>
            <person name="Hugenholtz P."/>
            <person name="Woyke T."/>
            <person name="Wu D."/>
            <person name="Spring S."/>
            <person name="Lang E."/>
            <person name="Kopitz M."/>
            <person name="Brambilla E."/>
            <person name="Klenk H.-P."/>
            <person name="Eisen J.A."/>
        </authorList>
    </citation>
    <scope>NUCLEOTIDE SEQUENCE [LARGE SCALE GENOMIC DNA]</scope>
    <source>
        <strain evidence="11">ATCC 23117 / DSM 6794 / NBRC 15988 / NCIMB 1366 / Sio-4</strain>
    </source>
</reference>
<evidence type="ECO:0000256" key="8">
    <source>
        <dbReference type="HAMAP-Rule" id="MF_01161"/>
    </source>
</evidence>
<dbReference type="NCBIfam" id="TIGR02433">
    <property type="entry name" value="lysidine_TilS_C"/>
    <property type="match status" value="1"/>
</dbReference>
<comment type="similarity">
    <text evidence="8">Belongs to the tRNA(Ile)-lysidine synthase family.</text>
</comment>
<dbReference type="Gene3D" id="3.40.50.620">
    <property type="entry name" value="HUPs"/>
    <property type="match status" value="1"/>
</dbReference>
<feature type="binding site" evidence="8">
    <location>
        <begin position="28"/>
        <end position="33"/>
    </location>
    <ligand>
        <name>ATP</name>
        <dbReference type="ChEBI" id="CHEBI:30616"/>
    </ligand>
</feature>
<organism evidence="10 11">
    <name type="scientific">Bernardetia litoralis (strain ATCC 23117 / DSM 6794 / NBRC 15988 / NCIMB 1366 / Fx l1 / Sio-4)</name>
    <name type="common">Flexibacter litoralis</name>
    <dbReference type="NCBI Taxonomy" id="880071"/>
    <lineage>
        <taxon>Bacteria</taxon>
        <taxon>Pseudomonadati</taxon>
        <taxon>Bacteroidota</taxon>
        <taxon>Cytophagia</taxon>
        <taxon>Cytophagales</taxon>
        <taxon>Bernardetiaceae</taxon>
        <taxon>Bernardetia</taxon>
    </lineage>
</organism>
<dbReference type="EMBL" id="CP003345">
    <property type="protein sequence ID" value="AFM02519.1"/>
    <property type="molecule type" value="Genomic_DNA"/>
</dbReference>
<dbReference type="AlphaFoldDB" id="I4AEY4"/>
<dbReference type="GO" id="GO:0005737">
    <property type="term" value="C:cytoplasm"/>
    <property type="evidence" value="ECO:0007669"/>
    <property type="project" value="UniProtKB-SubCell"/>
</dbReference>
<dbReference type="PANTHER" id="PTHR43033:SF1">
    <property type="entry name" value="TRNA(ILE)-LYSIDINE SYNTHASE-RELATED"/>
    <property type="match status" value="1"/>
</dbReference>
<dbReference type="OrthoDB" id="9807403at2"/>
<dbReference type="InterPro" id="IPR012795">
    <property type="entry name" value="tRNA_Ile_lys_synt_N"/>
</dbReference>
<dbReference type="HOGENOM" id="CLU_018869_0_1_10"/>
<dbReference type="NCBIfam" id="TIGR02432">
    <property type="entry name" value="lysidine_TilS_N"/>
    <property type="match status" value="1"/>
</dbReference>
<dbReference type="InterPro" id="IPR011063">
    <property type="entry name" value="TilS/TtcA_N"/>
</dbReference>
<keyword evidence="6 8" id="KW-0067">ATP-binding</keyword>
<comment type="subcellular location">
    <subcellularLocation>
        <location evidence="1 8">Cytoplasm</location>
    </subcellularLocation>
</comment>
<evidence type="ECO:0000256" key="4">
    <source>
        <dbReference type="ARBA" id="ARBA00022694"/>
    </source>
</evidence>
<proteinExistence type="inferred from homology"/>
<dbReference type="Proteomes" id="UP000006054">
    <property type="component" value="Chromosome"/>
</dbReference>
<dbReference type="SUPFAM" id="SSF56037">
    <property type="entry name" value="PheT/TilS domain"/>
    <property type="match status" value="1"/>
</dbReference>
<protein>
    <recommendedName>
        <fullName evidence="8">tRNA(Ile)-lysidine synthase</fullName>
        <ecNumber evidence="8">6.3.4.19</ecNumber>
    </recommendedName>
    <alternativeName>
        <fullName evidence="8">tRNA(Ile)-2-lysyl-cytidine synthase</fullName>
    </alternativeName>
    <alternativeName>
        <fullName evidence="8">tRNA(Ile)-lysidine synthetase</fullName>
    </alternativeName>
</protein>
<dbReference type="EC" id="6.3.4.19" evidence="8"/>
<keyword evidence="11" id="KW-1185">Reference proteome</keyword>
<dbReference type="SMART" id="SM00977">
    <property type="entry name" value="TilS_C"/>
    <property type="match status" value="1"/>
</dbReference>
<evidence type="ECO:0000313" key="11">
    <source>
        <dbReference type="Proteomes" id="UP000006054"/>
    </source>
</evidence>
<keyword evidence="2 8" id="KW-0963">Cytoplasm</keyword>
<comment type="domain">
    <text evidence="8">The N-terminal region contains the highly conserved SGGXDS motif, predicted to be a P-loop motif involved in ATP binding.</text>
</comment>
<dbReference type="STRING" id="880071.Fleli_0007"/>
<dbReference type="CDD" id="cd01992">
    <property type="entry name" value="TilS_N"/>
    <property type="match status" value="1"/>
</dbReference>
<dbReference type="PATRIC" id="fig|880071.3.peg.8"/>
<evidence type="ECO:0000256" key="1">
    <source>
        <dbReference type="ARBA" id="ARBA00004496"/>
    </source>
</evidence>
<comment type="catalytic activity">
    <reaction evidence="7 8">
        <text>cytidine(34) in tRNA(Ile2) + L-lysine + ATP = lysidine(34) in tRNA(Ile2) + AMP + diphosphate + H(+)</text>
        <dbReference type="Rhea" id="RHEA:43744"/>
        <dbReference type="Rhea" id="RHEA-COMP:10625"/>
        <dbReference type="Rhea" id="RHEA-COMP:10670"/>
        <dbReference type="ChEBI" id="CHEBI:15378"/>
        <dbReference type="ChEBI" id="CHEBI:30616"/>
        <dbReference type="ChEBI" id="CHEBI:32551"/>
        <dbReference type="ChEBI" id="CHEBI:33019"/>
        <dbReference type="ChEBI" id="CHEBI:82748"/>
        <dbReference type="ChEBI" id="CHEBI:83665"/>
        <dbReference type="ChEBI" id="CHEBI:456215"/>
        <dbReference type="EC" id="6.3.4.19"/>
    </reaction>
</comment>
<sequence length="468" mass="54824">MKIQKKIQSFCKENQFDLANKSILVATSGGVDSMILIDILSKIDSIKKIGIAHCNFSLRGEESNQDEEFVKKYANQNNISFHSIKFNTKQLAEERQKSIQLIARELRYDFFEEISQQYHYDFVATAHHLSDSLETSIYHLTKGTGIAGIRGILPKRKIFKKSQTPIIRPLLCLTKEEIRNYAIQNGLKWREDASNQTEKYKRNFIRHQIIPRLKEINPDTEKTFLDTSQRLRSMENLLQFHVNQFEKTILMQEDKSNLIQVSEIKKLIEPLLIISDFLKKKGFTYKQAKQIIEQLENSDQKEENETKNFISKSHILYTSKNEWILVSQKKIINDDKEFLIDINFNEKCIFQNEENKIKLTLKKCNPKEVDFKSEAMYLDFDKLDSSLLLRKWKNGDKFIPLGMKNKKNVGDFLTDLKIPIYQRSFVYVLLSKNEISWVGIIEQNKAKGLRIGNNFKLNKFTKNAVKVD</sequence>
<dbReference type="InterPro" id="IPR014729">
    <property type="entry name" value="Rossmann-like_a/b/a_fold"/>
</dbReference>
<evidence type="ECO:0000256" key="6">
    <source>
        <dbReference type="ARBA" id="ARBA00022840"/>
    </source>
</evidence>
<dbReference type="PANTHER" id="PTHR43033">
    <property type="entry name" value="TRNA(ILE)-LYSIDINE SYNTHASE-RELATED"/>
    <property type="match status" value="1"/>
</dbReference>